<protein>
    <recommendedName>
        <fullName evidence="4">Terminase large subunit gp17-like C-terminal domain-containing protein</fullName>
    </recommendedName>
</protein>
<dbReference type="AlphaFoldDB" id="A0A9X1UJZ6"/>
<reference evidence="2" key="1">
    <citation type="submission" date="2022-01" db="EMBL/GenBank/DDBJ databases">
        <title>Genome sequnece data of strain Bradyrhizobium sp. nov.</title>
        <authorList>
            <person name="Zhang J."/>
        </authorList>
    </citation>
    <scope>NUCLEOTIDE SEQUENCE</scope>
    <source>
        <strain evidence="2">WYCCWR 13023</strain>
    </source>
</reference>
<evidence type="ECO:0008006" key="4">
    <source>
        <dbReference type="Google" id="ProtNLM"/>
    </source>
</evidence>
<comment type="caution">
    <text evidence="2">The sequence shown here is derived from an EMBL/GenBank/DDBJ whole genome shotgun (WGS) entry which is preliminary data.</text>
</comment>
<dbReference type="Proteomes" id="UP001139054">
    <property type="component" value="Unassembled WGS sequence"/>
</dbReference>
<evidence type="ECO:0000313" key="3">
    <source>
        <dbReference type="Proteomes" id="UP001139054"/>
    </source>
</evidence>
<dbReference type="RefSeq" id="WP_237892133.1">
    <property type="nucleotide sequence ID" value="NZ_JAKLTY010000058.1"/>
</dbReference>
<proteinExistence type="predicted"/>
<organism evidence="2 3">
    <name type="scientific">Bradyrhizobium zhengyangense</name>
    <dbReference type="NCBI Taxonomy" id="2911009"/>
    <lineage>
        <taxon>Bacteria</taxon>
        <taxon>Pseudomonadati</taxon>
        <taxon>Pseudomonadota</taxon>
        <taxon>Alphaproteobacteria</taxon>
        <taxon>Hyphomicrobiales</taxon>
        <taxon>Nitrobacteraceae</taxon>
        <taxon>Bradyrhizobium</taxon>
    </lineage>
</organism>
<gene>
    <name evidence="2" type="ORF">L6654_41380</name>
</gene>
<sequence length="103" mass="11626">MRVYTIGRTYLLDLLLAQLQANQVRLAPTADVRRAFEQLTLLQTEQRETGFIYTCVSGRHDDLAVSMAMIAWAAGHPHTRSWANALDRRAPKPRSKGGREAFT</sequence>
<evidence type="ECO:0000256" key="1">
    <source>
        <dbReference type="SAM" id="MobiDB-lite"/>
    </source>
</evidence>
<feature type="region of interest" description="Disordered" evidence="1">
    <location>
        <begin position="83"/>
        <end position="103"/>
    </location>
</feature>
<name>A0A9X1UJZ6_9BRAD</name>
<evidence type="ECO:0000313" key="2">
    <source>
        <dbReference type="EMBL" id="MCG2633017.1"/>
    </source>
</evidence>
<dbReference type="EMBL" id="JAKLTY010000058">
    <property type="protein sequence ID" value="MCG2633017.1"/>
    <property type="molecule type" value="Genomic_DNA"/>
</dbReference>
<accession>A0A9X1UJZ6</accession>